<dbReference type="EMBL" id="CM045766">
    <property type="protein sequence ID" value="KAI8003349.1"/>
    <property type="molecule type" value="Genomic_DNA"/>
</dbReference>
<proteinExistence type="predicted"/>
<accession>A0ACC0GRM0</accession>
<name>A0ACC0GRM0_9ERIC</name>
<keyword evidence="2" id="KW-1185">Reference proteome</keyword>
<comment type="caution">
    <text evidence="1">The sequence shown here is derived from an EMBL/GenBank/DDBJ whole genome shotgun (WGS) entry which is preliminary data.</text>
</comment>
<gene>
    <name evidence="1" type="ORF">LOK49_LG08G03120</name>
</gene>
<evidence type="ECO:0000313" key="2">
    <source>
        <dbReference type="Proteomes" id="UP001060215"/>
    </source>
</evidence>
<evidence type="ECO:0000313" key="1">
    <source>
        <dbReference type="EMBL" id="KAI8003349.1"/>
    </source>
</evidence>
<sequence>MKEIKREEEEEEKRISRLLLSTMEGYSDSVIPPLTELSPVCGTAIDEKGSSSRKRGRAKATEIENIQKERKRREKMTEKFSVLQSIVPNLLPKATREKIVGDTIEYIQGLEKERERLENLMKKTLLPESMAATHCANRNSSVDVTVSGGGVVFFGIRLVCRRQLATEILEVFEKHEAEVLAATFLVDGGHHQQRRLEVTVTAVVGGDGDDVGKIKRDILNL</sequence>
<protein>
    <submittedName>
        <fullName evidence="1">Transcription factor bHLH13</fullName>
    </submittedName>
</protein>
<reference evidence="1 2" key="1">
    <citation type="journal article" date="2022" name="Plant J.">
        <title>Chromosome-level genome of Camellia lanceoleosa provides a valuable resource for understanding genome evolution and self-incompatibility.</title>
        <authorList>
            <person name="Gong W."/>
            <person name="Xiao S."/>
            <person name="Wang L."/>
            <person name="Liao Z."/>
            <person name="Chang Y."/>
            <person name="Mo W."/>
            <person name="Hu G."/>
            <person name="Li W."/>
            <person name="Zhao G."/>
            <person name="Zhu H."/>
            <person name="Hu X."/>
            <person name="Ji K."/>
            <person name="Xiang X."/>
            <person name="Song Q."/>
            <person name="Yuan D."/>
            <person name="Jin S."/>
            <person name="Zhang L."/>
        </authorList>
    </citation>
    <scope>NUCLEOTIDE SEQUENCE [LARGE SCALE GENOMIC DNA]</scope>
    <source>
        <strain evidence="1">SQ_2022a</strain>
    </source>
</reference>
<dbReference type="Proteomes" id="UP001060215">
    <property type="component" value="Chromosome 9"/>
</dbReference>
<organism evidence="1 2">
    <name type="scientific">Camellia lanceoleosa</name>
    <dbReference type="NCBI Taxonomy" id="1840588"/>
    <lineage>
        <taxon>Eukaryota</taxon>
        <taxon>Viridiplantae</taxon>
        <taxon>Streptophyta</taxon>
        <taxon>Embryophyta</taxon>
        <taxon>Tracheophyta</taxon>
        <taxon>Spermatophyta</taxon>
        <taxon>Magnoliopsida</taxon>
        <taxon>eudicotyledons</taxon>
        <taxon>Gunneridae</taxon>
        <taxon>Pentapetalae</taxon>
        <taxon>asterids</taxon>
        <taxon>Ericales</taxon>
        <taxon>Theaceae</taxon>
        <taxon>Camellia</taxon>
    </lineage>
</organism>